<keyword evidence="2" id="KW-1185">Reference proteome</keyword>
<dbReference type="Proteomes" id="UP001596174">
    <property type="component" value="Unassembled WGS sequence"/>
</dbReference>
<dbReference type="InterPro" id="IPR012467">
    <property type="entry name" value="DUF1684"/>
</dbReference>
<dbReference type="RefSeq" id="WP_380581353.1">
    <property type="nucleotide sequence ID" value="NZ_JBHSQJ010000028.1"/>
</dbReference>
<dbReference type="EMBL" id="JBHSQJ010000028">
    <property type="protein sequence ID" value="MFC5907187.1"/>
    <property type="molecule type" value="Genomic_DNA"/>
</dbReference>
<protein>
    <submittedName>
        <fullName evidence="1">DUF1684 domain-containing protein</fullName>
    </submittedName>
</protein>
<name>A0ABW1G0R4_9ACTN</name>
<sequence length="269" mass="28938">MEAALESTESAVEAWASWRGERVVRARAPYGPLALTGTWWLDEQRANGWALPGRWTVDEQAGKVTLTAARHDGIAVDDAPLEGEVRLCPDEGPGAPRVSQGGRLLQLIVREDRYAVRVFDPASRARSAFAGIAAFPYDPSWAVPARYVPFPAEGPVRVLHSDGRRRATVLAGELTFRRGAQAHAVAVQRAADGALSVSMADATRAGEACGFRVVEVPAPDADGRTLVDFNRAALPPSAFADHFTCPLPTEGNTLGFPVAAGERRLLRHR</sequence>
<accession>A0ABW1G0R4</accession>
<reference evidence="2" key="1">
    <citation type="journal article" date="2019" name="Int. J. Syst. Evol. Microbiol.">
        <title>The Global Catalogue of Microorganisms (GCM) 10K type strain sequencing project: providing services to taxonomists for standard genome sequencing and annotation.</title>
        <authorList>
            <consortium name="The Broad Institute Genomics Platform"/>
            <consortium name="The Broad Institute Genome Sequencing Center for Infectious Disease"/>
            <person name="Wu L."/>
            <person name="Ma J."/>
        </authorList>
    </citation>
    <scope>NUCLEOTIDE SEQUENCE [LARGE SCALE GENOMIC DNA]</scope>
    <source>
        <strain evidence="2">JCM 4816</strain>
    </source>
</reference>
<proteinExistence type="predicted"/>
<evidence type="ECO:0000313" key="2">
    <source>
        <dbReference type="Proteomes" id="UP001596174"/>
    </source>
</evidence>
<evidence type="ECO:0000313" key="1">
    <source>
        <dbReference type="EMBL" id="MFC5907187.1"/>
    </source>
</evidence>
<gene>
    <name evidence="1" type="ORF">ACFP3V_08145</name>
</gene>
<dbReference type="PANTHER" id="PTHR41913:SF1">
    <property type="entry name" value="DUF1684 DOMAIN-CONTAINING PROTEIN"/>
    <property type="match status" value="1"/>
</dbReference>
<organism evidence="1 2">
    <name type="scientific">Streptacidiphilus monticola</name>
    <dbReference type="NCBI Taxonomy" id="2161674"/>
    <lineage>
        <taxon>Bacteria</taxon>
        <taxon>Bacillati</taxon>
        <taxon>Actinomycetota</taxon>
        <taxon>Actinomycetes</taxon>
        <taxon>Kitasatosporales</taxon>
        <taxon>Streptomycetaceae</taxon>
        <taxon>Streptacidiphilus</taxon>
    </lineage>
</organism>
<dbReference type="PANTHER" id="PTHR41913">
    <property type="entry name" value="DUF1684 DOMAIN-CONTAINING PROTEIN"/>
    <property type="match status" value="1"/>
</dbReference>
<dbReference type="Pfam" id="PF07920">
    <property type="entry name" value="DUF1684"/>
    <property type="match status" value="1"/>
</dbReference>
<comment type="caution">
    <text evidence="1">The sequence shown here is derived from an EMBL/GenBank/DDBJ whole genome shotgun (WGS) entry which is preliminary data.</text>
</comment>